<protein>
    <submittedName>
        <fullName evidence="2">L-carnitine dehydratase/bile acid-inducible protein F</fullName>
    </submittedName>
</protein>
<sequence length="362" mass="38909">MEFMPLKGIRVLDFSHVIAGPFASHYLAQMGADVLKVENVNGGDVMRRNAKGPRSYLAFNAGKKHLALDITGEEGRKRVLDEVARADILLDNLKPGTLEKNGFGPDDLSKINPRLIYCAISGFGREGTWSKRLAYDHVVQAATGMMLMAGGEGDPPIKTGFPVIDTATGIIGALAIVSALHERERTGKGTFLDVSMTGAAMQLMYPFACEAMTTGESPSRVGNQGYSGSPAADLFSTADGRIALGVNTPKQFLALLGVLGMLDAAENPDFFEMPIDASAPASFLRSRDPAALKAALAERISVWSGEQLERELMEVQVPAAQVQRIGEFAEQALRQGGLARVRLEEGEDYVHSPGLGFRTRQL</sequence>
<reference evidence="2 3" key="1">
    <citation type="submission" date="2012-09" db="EMBL/GenBank/DDBJ databases">
        <title>Genome Sequence of alkane-degrading Bacterium Alcanivorax sp. 6-D-6.</title>
        <authorList>
            <person name="Lai Q."/>
            <person name="Shao Z."/>
        </authorList>
    </citation>
    <scope>NUCLEOTIDE SEQUENCE [LARGE SCALE GENOMIC DNA]</scope>
    <source>
        <strain evidence="2 3">6-D-6</strain>
    </source>
</reference>
<accession>A0ABQ6Y7E5</accession>
<dbReference type="Pfam" id="PF02515">
    <property type="entry name" value="CoA_transf_3"/>
    <property type="match status" value="1"/>
</dbReference>
<dbReference type="RefSeq" id="WP_159660838.1">
    <property type="nucleotide sequence ID" value="NZ_AQPF01000017.1"/>
</dbReference>
<name>A0ABQ6Y7E5_9GAMM</name>
<gene>
    <name evidence="2" type="ORF">A6D6_02337</name>
</gene>
<dbReference type="InterPro" id="IPR023606">
    <property type="entry name" value="CoA-Trfase_III_dom_1_sf"/>
</dbReference>
<dbReference type="Gene3D" id="3.40.50.10540">
    <property type="entry name" value="Crotonobetainyl-coa:carnitine coa-transferase, domain 1"/>
    <property type="match status" value="1"/>
</dbReference>
<keyword evidence="1" id="KW-0808">Transferase</keyword>
<evidence type="ECO:0000313" key="2">
    <source>
        <dbReference type="EMBL" id="KAF0805382.1"/>
    </source>
</evidence>
<dbReference type="InterPro" id="IPR003673">
    <property type="entry name" value="CoA-Trfase_fam_III"/>
</dbReference>
<evidence type="ECO:0000313" key="3">
    <source>
        <dbReference type="Proteomes" id="UP000771797"/>
    </source>
</evidence>
<dbReference type="SUPFAM" id="SSF89796">
    <property type="entry name" value="CoA-transferase family III (CaiB/BaiF)"/>
    <property type="match status" value="1"/>
</dbReference>
<dbReference type="EMBL" id="AQPF01000017">
    <property type="protein sequence ID" value="KAF0805382.1"/>
    <property type="molecule type" value="Genomic_DNA"/>
</dbReference>
<dbReference type="Proteomes" id="UP000771797">
    <property type="component" value="Unassembled WGS sequence"/>
</dbReference>
<comment type="caution">
    <text evidence="2">The sequence shown here is derived from an EMBL/GenBank/DDBJ whole genome shotgun (WGS) entry which is preliminary data.</text>
</comment>
<dbReference type="InterPro" id="IPR044855">
    <property type="entry name" value="CoA-Trfase_III_dom3_sf"/>
</dbReference>
<proteinExistence type="predicted"/>
<organism evidence="2 3">
    <name type="scientific">Alcanivorax xiamenensis</name>
    <dbReference type="NCBI Taxonomy" id="1177156"/>
    <lineage>
        <taxon>Bacteria</taxon>
        <taxon>Pseudomonadati</taxon>
        <taxon>Pseudomonadota</taxon>
        <taxon>Gammaproteobacteria</taxon>
        <taxon>Oceanospirillales</taxon>
        <taxon>Alcanivoracaceae</taxon>
        <taxon>Alcanivorax</taxon>
    </lineage>
</organism>
<keyword evidence="3" id="KW-1185">Reference proteome</keyword>
<evidence type="ECO:0000256" key="1">
    <source>
        <dbReference type="ARBA" id="ARBA00022679"/>
    </source>
</evidence>
<dbReference type="PANTHER" id="PTHR48207">
    <property type="entry name" value="SUCCINATE--HYDROXYMETHYLGLUTARATE COA-TRANSFERASE"/>
    <property type="match status" value="1"/>
</dbReference>
<dbReference type="PANTHER" id="PTHR48207:SF3">
    <property type="entry name" value="SUCCINATE--HYDROXYMETHYLGLUTARATE COA-TRANSFERASE"/>
    <property type="match status" value="1"/>
</dbReference>
<dbReference type="Gene3D" id="3.30.1540.10">
    <property type="entry name" value="formyl-coa transferase, domain 3"/>
    <property type="match status" value="1"/>
</dbReference>
<dbReference type="InterPro" id="IPR050483">
    <property type="entry name" value="CoA-transferase_III_domain"/>
</dbReference>